<evidence type="ECO:0000256" key="3">
    <source>
        <dbReference type="ARBA" id="ARBA00022729"/>
    </source>
</evidence>
<dbReference type="GO" id="GO:0004674">
    <property type="term" value="F:protein serine/threonine kinase activity"/>
    <property type="evidence" value="ECO:0007669"/>
    <property type="project" value="UniProtKB-KW"/>
</dbReference>
<dbReference type="CDD" id="cd14066">
    <property type="entry name" value="STKc_IRAK"/>
    <property type="match status" value="1"/>
</dbReference>
<keyword evidence="3 12" id="KW-0732">Signal</keyword>
<feature type="domain" description="Gnk2-homologous" evidence="14">
    <location>
        <begin position="147"/>
        <end position="252"/>
    </location>
</feature>
<feature type="domain" description="Gnk2-homologous" evidence="14">
    <location>
        <begin position="36"/>
        <end position="140"/>
    </location>
</feature>
<dbReference type="SUPFAM" id="SSF56112">
    <property type="entry name" value="Protein kinase-like (PK-like)"/>
    <property type="match status" value="1"/>
</dbReference>
<evidence type="ECO:0000256" key="11">
    <source>
        <dbReference type="SAM" id="Phobius"/>
    </source>
</evidence>
<evidence type="ECO:0000256" key="10">
    <source>
        <dbReference type="PROSITE-ProRule" id="PRU10141"/>
    </source>
</evidence>
<evidence type="ECO:0000259" key="13">
    <source>
        <dbReference type="PROSITE" id="PS50011"/>
    </source>
</evidence>
<keyword evidence="11 15" id="KW-0812">Transmembrane</keyword>
<dbReference type="FunFam" id="3.30.200.20:FF:000177">
    <property type="entry name" value="Cysteine-rich receptor-like protein kinase 2"/>
    <property type="match status" value="1"/>
</dbReference>
<keyword evidence="9" id="KW-0325">Glycoprotein</keyword>
<evidence type="ECO:0000256" key="1">
    <source>
        <dbReference type="ARBA" id="ARBA00022527"/>
    </source>
</evidence>
<feature type="signal peptide" evidence="12">
    <location>
        <begin position="1"/>
        <end position="32"/>
    </location>
</feature>
<evidence type="ECO:0000313" key="16">
    <source>
        <dbReference type="Proteomes" id="UP001454036"/>
    </source>
</evidence>
<dbReference type="InterPro" id="IPR017441">
    <property type="entry name" value="Protein_kinase_ATP_BS"/>
</dbReference>
<dbReference type="EMBL" id="BAABME010004938">
    <property type="protein sequence ID" value="GAA0164052.1"/>
    <property type="molecule type" value="Genomic_DNA"/>
</dbReference>
<evidence type="ECO:0000256" key="7">
    <source>
        <dbReference type="ARBA" id="ARBA00022840"/>
    </source>
</evidence>
<dbReference type="Gene3D" id="1.10.510.10">
    <property type="entry name" value="Transferase(Phosphotransferase) domain 1"/>
    <property type="match status" value="1"/>
</dbReference>
<keyword evidence="11" id="KW-0472">Membrane</keyword>
<dbReference type="InterPro" id="IPR008271">
    <property type="entry name" value="Ser/Thr_kinase_AS"/>
</dbReference>
<feature type="chain" id="PRO_5043483856" evidence="12">
    <location>
        <begin position="33"/>
        <end position="654"/>
    </location>
</feature>
<dbReference type="SMART" id="SM00220">
    <property type="entry name" value="S_TKc"/>
    <property type="match status" value="1"/>
</dbReference>
<dbReference type="PROSITE" id="PS50011">
    <property type="entry name" value="PROTEIN_KINASE_DOM"/>
    <property type="match status" value="1"/>
</dbReference>
<keyword evidence="11" id="KW-1133">Transmembrane helix</keyword>
<keyword evidence="1" id="KW-0723">Serine/threonine-protein kinase</keyword>
<accession>A0AAV3QPJ2</accession>
<keyword evidence="8 15" id="KW-0675">Receptor</keyword>
<keyword evidence="6" id="KW-0418">Kinase</keyword>
<dbReference type="PROSITE" id="PS00107">
    <property type="entry name" value="PROTEIN_KINASE_ATP"/>
    <property type="match status" value="1"/>
</dbReference>
<dbReference type="Gene3D" id="3.30.200.20">
    <property type="entry name" value="Phosphorylase Kinase, domain 1"/>
    <property type="match status" value="1"/>
</dbReference>
<keyword evidence="2" id="KW-0808">Transferase</keyword>
<dbReference type="PANTHER" id="PTHR47973">
    <property type="entry name" value="CYSTEINE-RICH RECEPTOR-LIKE PROTEIN KINASE 3"/>
    <property type="match status" value="1"/>
</dbReference>
<evidence type="ECO:0000256" key="9">
    <source>
        <dbReference type="ARBA" id="ARBA00023180"/>
    </source>
</evidence>
<evidence type="ECO:0000256" key="4">
    <source>
        <dbReference type="ARBA" id="ARBA00022737"/>
    </source>
</evidence>
<evidence type="ECO:0000313" key="15">
    <source>
        <dbReference type="EMBL" id="GAA0164052.1"/>
    </source>
</evidence>
<dbReference type="FunFam" id="1.10.510.10:FF:000336">
    <property type="entry name" value="Cysteine-rich receptor-like protein kinase 2"/>
    <property type="match status" value="1"/>
</dbReference>
<evidence type="ECO:0000256" key="5">
    <source>
        <dbReference type="ARBA" id="ARBA00022741"/>
    </source>
</evidence>
<sequence length="654" mass="72527">MKMMNFHMARRSEWSWLKIIVLLVLMSGFARSDPQIGFRSTACSSNKPVNIQGFFNNLNSTLSNLTSQLSNGSKHFATAQNPRSGSPVYAMVQCRNYLSTSDCIKCYNSAKSVLRRKCGSANGARVVSDGCSLRYEASFFFSQATLVANGPRCANKSSSEATVVFREEAERLMKDLELVIPKISNRYAAVKRNVAGGVGSIYGVAQCTEIIDPEGCRQCLSIAYENIQSCFNSTDARASDVSCFLRYSDTPFFHDNQATDITPFLRKGASSKSRLIIVGFAGAIFLLLVLISLVFYFEFLRRRKVSRKGNILDASQLKGPLCYKYKDLKKATKHFHEENKLGEGGFGEVYKGTLMNGDVVAVKKLSISSTAAKAEFDSEVRLISNVHHRNLIRLLGFSSNGVELLLVYEYMRNGSLDRFLFGEESGSLNWKQRYDIIFGTAKGLAYLHEQFHVCIIHRDMKSSNILLDEDFQPKIADFGLARLLPGGHSHVTTRFAGTLGYTAPEYAIFGHLSEMVDIYGFGVVILEIISGRRSTDVKFEPTASFLLEEAWNLYQKDMHLMLVDESLKSDEYTPEEVRKLIGIALACTQSPASARPSMSSVVAMLCPDDHLNKRLSGRPTLLNPETISSMEASTSTSSCMTNVTATFKASSTGR</sequence>
<keyword evidence="5 10" id="KW-0547">Nucleotide-binding</keyword>
<evidence type="ECO:0000256" key="6">
    <source>
        <dbReference type="ARBA" id="ARBA00022777"/>
    </source>
</evidence>
<proteinExistence type="predicted"/>
<reference evidence="15 16" key="1">
    <citation type="submission" date="2024-01" db="EMBL/GenBank/DDBJ databases">
        <title>The complete chloroplast genome sequence of Lithospermum erythrorhizon: insights into the phylogenetic relationship among Boraginaceae species and the maternal lineages of purple gromwells.</title>
        <authorList>
            <person name="Okada T."/>
            <person name="Watanabe K."/>
        </authorList>
    </citation>
    <scope>NUCLEOTIDE SEQUENCE [LARGE SCALE GENOMIC DNA]</scope>
</reference>
<evidence type="ECO:0000259" key="14">
    <source>
        <dbReference type="PROSITE" id="PS51473"/>
    </source>
</evidence>
<dbReference type="Gene3D" id="3.30.430.20">
    <property type="entry name" value="Gnk2 domain, C-X8-C-X2-C motif"/>
    <property type="match status" value="2"/>
</dbReference>
<keyword evidence="16" id="KW-1185">Reference proteome</keyword>
<dbReference type="AlphaFoldDB" id="A0AAV3QPJ2"/>
<feature type="domain" description="Protein kinase" evidence="13">
    <location>
        <begin position="335"/>
        <end position="611"/>
    </location>
</feature>
<comment type="caution">
    <text evidence="15">The sequence shown here is derived from an EMBL/GenBank/DDBJ whole genome shotgun (WGS) entry which is preliminary data.</text>
</comment>
<dbReference type="Pfam" id="PF01657">
    <property type="entry name" value="Stress-antifung"/>
    <property type="match status" value="2"/>
</dbReference>
<evidence type="ECO:0000256" key="2">
    <source>
        <dbReference type="ARBA" id="ARBA00022679"/>
    </source>
</evidence>
<dbReference type="GO" id="GO:0005524">
    <property type="term" value="F:ATP binding"/>
    <property type="evidence" value="ECO:0007669"/>
    <property type="project" value="UniProtKB-UniRule"/>
</dbReference>
<evidence type="ECO:0000256" key="12">
    <source>
        <dbReference type="SAM" id="SignalP"/>
    </source>
</evidence>
<dbReference type="CDD" id="cd23509">
    <property type="entry name" value="Gnk2-like"/>
    <property type="match status" value="2"/>
</dbReference>
<dbReference type="InterPro" id="IPR052059">
    <property type="entry name" value="CR_Ser/Thr_kinase"/>
</dbReference>
<dbReference type="Pfam" id="PF00069">
    <property type="entry name" value="Pkinase"/>
    <property type="match status" value="1"/>
</dbReference>
<evidence type="ECO:0000256" key="8">
    <source>
        <dbReference type="ARBA" id="ARBA00023170"/>
    </source>
</evidence>
<keyword evidence="7 10" id="KW-0067">ATP-binding</keyword>
<keyword evidence="4" id="KW-0677">Repeat</keyword>
<dbReference type="PROSITE" id="PS51473">
    <property type="entry name" value="GNK2"/>
    <property type="match status" value="2"/>
</dbReference>
<feature type="transmembrane region" description="Helical" evidence="11">
    <location>
        <begin position="275"/>
        <end position="297"/>
    </location>
</feature>
<dbReference type="InterPro" id="IPR002902">
    <property type="entry name" value="GNK2"/>
</dbReference>
<dbReference type="InterPro" id="IPR011009">
    <property type="entry name" value="Kinase-like_dom_sf"/>
</dbReference>
<name>A0AAV3QPJ2_LITER</name>
<gene>
    <name evidence="15" type="ORF">LIER_19778</name>
</gene>
<dbReference type="PROSITE" id="PS00108">
    <property type="entry name" value="PROTEIN_KINASE_ST"/>
    <property type="match status" value="1"/>
</dbReference>
<dbReference type="InterPro" id="IPR000719">
    <property type="entry name" value="Prot_kinase_dom"/>
</dbReference>
<feature type="binding site" evidence="10">
    <location>
        <position position="373"/>
    </location>
    <ligand>
        <name>ATP</name>
        <dbReference type="ChEBI" id="CHEBI:30616"/>
    </ligand>
</feature>
<protein>
    <submittedName>
        <fullName evidence="15">Transmembrane signal receptor</fullName>
    </submittedName>
</protein>
<dbReference type="InterPro" id="IPR038408">
    <property type="entry name" value="GNK2_sf"/>
</dbReference>
<organism evidence="15 16">
    <name type="scientific">Lithospermum erythrorhizon</name>
    <name type="common">Purple gromwell</name>
    <name type="synonym">Lithospermum officinale var. erythrorhizon</name>
    <dbReference type="NCBI Taxonomy" id="34254"/>
    <lineage>
        <taxon>Eukaryota</taxon>
        <taxon>Viridiplantae</taxon>
        <taxon>Streptophyta</taxon>
        <taxon>Embryophyta</taxon>
        <taxon>Tracheophyta</taxon>
        <taxon>Spermatophyta</taxon>
        <taxon>Magnoliopsida</taxon>
        <taxon>eudicotyledons</taxon>
        <taxon>Gunneridae</taxon>
        <taxon>Pentapetalae</taxon>
        <taxon>asterids</taxon>
        <taxon>lamiids</taxon>
        <taxon>Boraginales</taxon>
        <taxon>Boraginaceae</taxon>
        <taxon>Boraginoideae</taxon>
        <taxon>Lithospermeae</taxon>
        <taxon>Lithospermum</taxon>
    </lineage>
</organism>
<dbReference type="Proteomes" id="UP001454036">
    <property type="component" value="Unassembled WGS sequence"/>
</dbReference>